<evidence type="ECO:0000256" key="3">
    <source>
        <dbReference type="ARBA" id="ARBA00022692"/>
    </source>
</evidence>
<dbReference type="InterPro" id="IPR000326">
    <property type="entry name" value="PAP2/HPO"/>
</dbReference>
<dbReference type="SMART" id="SM00014">
    <property type="entry name" value="acidPPc"/>
    <property type="match status" value="1"/>
</dbReference>
<keyword evidence="3 7" id="KW-0812">Transmembrane</keyword>
<feature type="domain" description="Phosphatidic acid phosphatase type 2/haloperoxidase" evidence="8">
    <location>
        <begin position="123"/>
        <end position="275"/>
    </location>
</feature>
<accession>A0ABN7SR17</accession>
<dbReference type="Gene3D" id="1.20.144.10">
    <property type="entry name" value="Phosphatidic acid phosphatase type 2/haloperoxidase"/>
    <property type="match status" value="1"/>
</dbReference>
<dbReference type="Proteomes" id="UP001158576">
    <property type="component" value="Chromosome 1"/>
</dbReference>
<sequence length="306" mass="34742">MEIFRKIKRTSEGKKLFAIEKISFRIFFAGFDFRLFNKRNRPSGFFYCEFGKIREQRKVFIPNPDDWYKYSYPKSSEESVSDELLILITAVLPLIIYGFCLSFLNSSSKGFSLKMQFKFIFNQIIVYFLTGIVTNLLKQSIQRLRPDFIATCFELDEVQLRKVVAEGFNSSFPGATPSCSASESDLWKSMLSFPSGHSSLAFANFVYLALRVVKIPEKRQLKSGSIVEAFLLTFPLLIVLPAIHISLSRVIENRHHPEDILAGAIVGSLIAITVSQTEDLFAKKNSDEAKYEPAHEISSDNLIPSA</sequence>
<evidence type="ECO:0000256" key="6">
    <source>
        <dbReference type="SAM" id="MobiDB-lite"/>
    </source>
</evidence>
<feature type="transmembrane region" description="Helical" evidence="7">
    <location>
        <begin position="226"/>
        <end position="248"/>
    </location>
</feature>
<evidence type="ECO:0000259" key="8">
    <source>
        <dbReference type="SMART" id="SM00014"/>
    </source>
</evidence>
<dbReference type="InterPro" id="IPR036938">
    <property type="entry name" value="PAP2/HPO_sf"/>
</dbReference>
<evidence type="ECO:0000313" key="9">
    <source>
        <dbReference type="EMBL" id="CAG5104524.1"/>
    </source>
</evidence>
<feature type="region of interest" description="Disordered" evidence="6">
    <location>
        <begin position="285"/>
        <end position="306"/>
    </location>
</feature>
<keyword evidence="5 7" id="KW-0472">Membrane</keyword>
<evidence type="ECO:0000313" key="10">
    <source>
        <dbReference type="Proteomes" id="UP001158576"/>
    </source>
</evidence>
<dbReference type="Pfam" id="PF01569">
    <property type="entry name" value="PAP2"/>
    <property type="match status" value="1"/>
</dbReference>
<feature type="compositionally biased region" description="Basic and acidic residues" evidence="6">
    <location>
        <begin position="285"/>
        <end position="298"/>
    </location>
</feature>
<organism evidence="9 10">
    <name type="scientific">Oikopleura dioica</name>
    <name type="common">Tunicate</name>
    <dbReference type="NCBI Taxonomy" id="34765"/>
    <lineage>
        <taxon>Eukaryota</taxon>
        <taxon>Metazoa</taxon>
        <taxon>Chordata</taxon>
        <taxon>Tunicata</taxon>
        <taxon>Appendicularia</taxon>
        <taxon>Copelata</taxon>
        <taxon>Oikopleuridae</taxon>
        <taxon>Oikopleura</taxon>
    </lineage>
</organism>
<comment type="subcellular location">
    <subcellularLocation>
        <location evidence="1">Membrane</location>
        <topology evidence="1">Multi-pass membrane protein</topology>
    </subcellularLocation>
</comment>
<evidence type="ECO:0000256" key="7">
    <source>
        <dbReference type="SAM" id="Phobius"/>
    </source>
</evidence>
<dbReference type="SUPFAM" id="SSF48317">
    <property type="entry name" value="Acid phosphatase/Vanadium-dependent haloperoxidase"/>
    <property type="match status" value="1"/>
</dbReference>
<evidence type="ECO:0000256" key="1">
    <source>
        <dbReference type="ARBA" id="ARBA00004141"/>
    </source>
</evidence>
<evidence type="ECO:0000256" key="2">
    <source>
        <dbReference type="ARBA" id="ARBA00008816"/>
    </source>
</evidence>
<dbReference type="InterPro" id="IPR043216">
    <property type="entry name" value="PAP-like"/>
</dbReference>
<evidence type="ECO:0000256" key="5">
    <source>
        <dbReference type="ARBA" id="ARBA00023136"/>
    </source>
</evidence>
<feature type="transmembrane region" description="Helical" evidence="7">
    <location>
        <begin position="119"/>
        <end position="137"/>
    </location>
</feature>
<dbReference type="EMBL" id="OU015566">
    <property type="protein sequence ID" value="CAG5104524.1"/>
    <property type="molecule type" value="Genomic_DNA"/>
</dbReference>
<keyword evidence="4 7" id="KW-1133">Transmembrane helix</keyword>
<name>A0ABN7SR17_OIKDI</name>
<reference evidence="9 10" key="1">
    <citation type="submission" date="2021-04" db="EMBL/GenBank/DDBJ databases">
        <authorList>
            <person name="Bliznina A."/>
        </authorList>
    </citation>
    <scope>NUCLEOTIDE SEQUENCE [LARGE SCALE GENOMIC DNA]</scope>
</reference>
<feature type="transmembrane region" description="Helical" evidence="7">
    <location>
        <begin position="84"/>
        <end position="104"/>
    </location>
</feature>
<keyword evidence="10" id="KW-1185">Reference proteome</keyword>
<dbReference type="PANTHER" id="PTHR10165:SF35">
    <property type="entry name" value="RE23632P"/>
    <property type="match status" value="1"/>
</dbReference>
<evidence type="ECO:0000256" key="4">
    <source>
        <dbReference type="ARBA" id="ARBA00022989"/>
    </source>
</evidence>
<feature type="transmembrane region" description="Helical" evidence="7">
    <location>
        <begin position="260"/>
        <end position="281"/>
    </location>
</feature>
<gene>
    <name evidence="9" type="ORF">OKIOD_LOCUS10067</name>
</gene>
<dbReference type="PANTHER" id="PTHR10165">
    <property type="entry name" value="LIPID PHOSPHATE PHOSPHATASE"/>
    <property type="match status" value="1"/>
</dbReference>
<comment type="similarity">
    <text evidence="2">Belongs to the PA-phosphatase related phosphoesterase family.</text>
</comment>
<proteinExistence type="inferred from homology"/>
<protein>
    <submittedName>
        <fullName evidence="9">Oidioi.mRNA.OKI2018_I69.chr1.g1302.t1.cds</fullName>
    </submittedName>
</protein>